<proteinExistence type="predicted"/>
<sequence>MDAEQDVAQEAAADGGDDGRHHHSEQVRASSDGVGRSYEGGRDDPDDLKEQHERTSAGRSAPGEGTGVRVPLGLAVPKG</sequence>
<dbReference type="AlphaFoldDB" id="A0A918EC03"/>
<evidence type="ECO:0000313" key="2">
    <source>
        <dbReference type="EMBL" id="GGP39587.1"/>
    </source>
</evidence>
<evidence type="ECO:0000256" key="1">
    <source>
        <dbReference type="SAM" id="MobiDB-lite"/>
    </source>
</evidence>
<organism evidence="2 3">
    <name type="scientific">Saccharothrix coeruleofusca</name>
    <dbReference type="NCBI Taxonomy" id="33919"/>
    <lineage>
        <taxon>Bacteria</taxon>
        <taxon>Bacillati</taxon>
        <taxon>Actinomycetota</taxon>
        <taxon>Actinomycetes</taxon>
        <taxon>Pseudonocardiales</taxon>
        <taxon>Pseudonocardiaceae</taxon>
        <taxon>Saccharothrix</taxon>
    </lineage>
</organism>
<feature type="region of interest" description="Disordered" evidence="1">
    <location>
        <begin position="1"/>
        <end position="79"/>
    </location>
</feature>
<comment type="caution">
    <text evidence="2">The sequence shown here is derived from an EMBL/GenBank/DDBJ whole genome shotgun (WGS) entry which is preliminary data.</text>
</comment>
<accession>A0A918EC03</accession>
<feature type="compositionally biased region" description="Basic and acidic residues" evidence="1">
    <location>
        <begin position="39"/>
        <end position="56"/>
    </location>
</feature>
<protein>
    <submittedName>
        <fullName evidence="2">Uncharacterized protein</fullName>
    </submittedName>
</protein>
<reference evidence="2" key="2">
    <citation type="submission" date="2020-09" db="EMBL/GenBank/DDBJ databases">
        <authorList>
            <person name="Sun Q."/>
            <person name="Ohkuma M."/>
        </authorList>
    </citation>
    <scope>NUCLEOTIDE SEQUENCE</scope>
    <source>
        <strain evidence="2">JCM 3313</strain>
    </source>
</reference>
<keyword evidence="3" id="KW-1185">Reference proteome</keyword>
<feature type="compositionally biased region" description="Basic and acidic residues" evidence="1">
    <location>
        <begin position="17"/>
        <end position="26"/>
    </location>
</feature>
<evidence type="ECO:0000313" key="3">
    <source>
        <dbReference type="Proteomes" id="UP000639606"/>
    </source>
</evidence>
<gene>
    <name evidence="2" type="ORF">GCM10010185_08940</name>
</gene>
<dbReference type="Proteomes" id="UP000639606">
    <property type="component" value="Unassembled WGS sequence"/>
</dbReference>
<dbReference type="EMBL" id="BMRG01000001">
    <property type="protein sequence ID" value="GGP39587.1"/>
    <property type="molecule type" value="Genomic_DNA"/>
</dbReference>
<name>A0A918EC03_9PSEU</name>
<reference evidence="2" key="1">
    <citation type="journal article" date="2014" name="Int. J. Syst. Evol. Microbiol.">
        <title>Complete genome sequence of Corynebacterium casei LMG S-19264T (=DSM 44701T), isolated from a smear-ripened cheese.</title>
        <authorList>
            <consortium name="US DOE Joint Genome Institute (JGI-PGF)"/>
            <person name="Walter F."/>
            <person name="Albersmeier A."/>
            <person name="Kalinowski J."/>
            <person name="Ruckert C."/>
        </authorList>
    </citation>
    <scope>NUCLEOTIDE SEQUENCE</scope>
    <source>
        <strain evidence="2">JCM 3313</strain>
    </source>
</reference>